<accession>A0A430FFX8</accession>
<dbReference type="AlphaFoldDB" id="A0A430FFX8"/>
<protein>
    <submittedName>
        <fullName evidence="4">Glycosyltransferase family 2</fullName>
    </submittedName>
</protein>
<evidence type="ECO:0000313" key="4">
    <source>
        <dbReference type="EMBL" id="RSX51759.1"/>
    </source>
</evidence>
<keyword evidence="1" id="KW-0328">Glycosyltransferase</keyword>
<dbReference type="EMBL" id="QXGL01000006">
    <property type="protein sequence ID" value="RSX51759.1"/>
    <property type="molecule type" value="Genomic_DNA"/>
</dbReference>
<reference evidence="4 5" key="1">
    <citation type="submission" date="2018-09" db="EMBL/GenBank/DDBJ databases">
        <title>Characterization of the phylogenetic diversity of five novel species belonging to the genus Bifidobacterium.</title>
        <authorList>
            <person name="Lugli G.A."/>
            <person name="Duranti S."/>
            <person name="Milani C."/>
        </authorList>
    </citation>
    <scope>NUCLEOTIDE SEQUENCE [LARGE SCALE GENOMIC DNA]</scope>
    <source>
        <strain evidence="4 5">2034B</strain>
    </source>
</reference>
<evidence type="ECO:0000313" key="5">
    <source>
        <dbReference type="Proteomes" id="UP000287533"/>
    </source>
</evidence>
<evidence type="ECO:0000256" key="2">
    <source>
        <dbReference type="ARBA" id="ARBA00022679"/>
    </source>
</evidence>
<keyword evidence="5" id="KW-1185">Reference proteome</keyword>
<keyword evidence="2 4" id="KW-0808">Transferase</keyword>
<dbReference type="CDD" id="cd00761">
    <property type="entry name" value="Glyco_tranf_GTA_type"/>
    <property type="match status" value="1"/>
</dbReference>
<dbReference type="SUPFAM" id="SSF53448">
    <property type="entry name" value="Nucleotide-diphospho-sugar transferases"/>
    <property type="match status" value="1"/>
</dbReference>
<name>A0A430FFX8_9BIFI</name>
<feature type="domain" description="Glycosyltransferase 2-like" evidence="3">
    <location>
        <begin position="10"/>
        <end position="136"/>
    </location>
</feature>
<dbReference type="InterPro" id="IPR001173">
    <property type="entry name" value="Glyco_trans_2-like"/>
</dbReference>
<evidence type="ECO:0000256" key="1">
    <source>
        <dbReference type="ARBA" id="ARBA00022676"/>
    </source>
</evidence>
<gene>
    <name evidence="4" type="ORF">D2E25_1734</name>
</gene>
<proteinExistence type="predicted"/>
<dbReference type="Proteomes" id="UP000287533">
    <property type="component" value="Unassembled WGS sequence"/>
</dbReference>
<evidence type="ECO:0000259" key="3">
    <source>
        <dbReference type="Pfam" id="PF00535"/>
    </source>
</evidence>
<dbReference type="InterPro" id="IPR029044">
    <property type="entry name" value="Nucleotide-diphossugar_trans"/>
</dbReference>
<dbReference type="GO" id="GO:0016757">
    <property type="term" value="F:glycosyltransferase activity"/>
    <property type="evidence" value="ECO:0007669"/>
    <property type="project" value="UniProtKB-KW"/>
</dbReference>
<dbReference type="PANTHER" id="PTHR22916">
    <property type="entry name" value="GLYCOSYLTRANSFERASE"/>
    <property type="match status" value="1"/>
</dbReference>
<dbReference type="PANTHER" id="PTHR22916:SF51">
    <property type="entry name" value="GLYCOSYLTRANSFERASE EPSH-RELATED"/>
    <property type="match status" value="1"/>
</dbReference>
<dbReference type="Pfam" id="PF00535">
    <property type="entry name" value="Glycos_transf_2"/>
    <property type="match status" value="1"/>
</dbReference>
<organism evidence="4 5">
    <name type="scientific">Bifidobacterium goeldii</name>
    <dbReference type="NCBI Taxonomy" id="2306975"/>
    <lineage>
        <taxon>Bacteria</taxon>
        <taxon>Bacillati</taxon>
        <taxon>Actinomycetota</taxon>
        <taxon>Actinomycetes</taxon>
        <taxon>Bifidobacteriales</taxon>
        <taxon>Bifidobacteriaceae</taxon>
        <taxon>Bifidobacterium</taxon>
    </lineage>
</organism>
<dbReference type="Gene3D" id="3.90.550.10">
    <property type="entry name" value="Spore Coat Polysaccharide Biosynthesis Protein SpsA, Chain A"/>
    <property type="match status" value="1"/>
</dbReference>
<sequence length="339" mass="39213">MKTDGRINVSVVVPVYHPVPDLFDACLSSIDQQMKDMNGVECIIVCDGEIDSNLQKIIDSHSSVSYKQYVIVHSGVSSARNKGIQESRGDWILFVDADDILPDQSVKYLFEYAVENHCEIVQGKYEKRMQQGSEFVCYSSRSNIYYGNSLAEYRRDILMPDKGVSPVWGKIFYKKTIIENNISFEEGISLGEDTLFVFDVALKAERIGYIDQSVYTYVRNTRSAVSTFRQTYVSEIEKSMITMGERTDNAYRSAYQEYVLFHLLLVQQHYIFNQKSGWDKAKRKDSYKRIVSLPIFCEALKNKYINNFSLPKRIALYALKYRVYRVSALISYIRSNQIH</sequence>
<comment type="caution">
    <text evidence="4">The sequence shown here is derived from an EMBL/GenBank/DDBJ whole genome shotgun (WGS) entry which is preliminary data.</text>
</comment>